<evidence type="ECO:0000256" key="1">
    <source>
        <dbReference type="SAM" id="Phobius"/>
    </source>
</evidence>
<accession>A0A0C2VFB5</accession>
<sequence length="62" mass="7569">MFYFENLIYLFLIAVIVFIVLDYMVRAFFEWKYSQYPKQSILTLTEMFLILIVIELKLLASY</sequence>
<keyword evidence="1" id="KW-0812">Transmembrane</keyword>
<protein>
    <submittedName>
        <fullName evidence="2">Uncharacterized protein</fullName>
    </submittedName>
</protein>
<dbReference type="AlphaFoldDB" id="A0A0C2VFB5"/>
<feature type="transmembrane region" description="Helical" evidence="1">
    <location>
        <begin position="41"/>
        <end position="60"/>
    </location>
</feature>
<feature type="transmembrane region" description="Helical" evidence="1">
    <location>
        <begin position="6"/>
        <end position="29"/>
    </location>
</feature>
<evidence type="ECO:0000313" key="2">
    <source>
        <dbReference type="EMBL" id="KIL42708.1"/>
    </source>
</evidence>
<dbReference type="PATRIC" id="fig|889306.3.peg.3951"/>
<keyword evidence="1" id="KW-1133">Transmembrane helix</keyword>
<reference evidence="2 3" key="1">
    <citation type="submission" date="2015-01" db="EMBL/GenBank/DDBJ databases">
        <title>Genome sequencing of Jeotgalibacillus soli.</title>
        <authorList>
            <person name="Goh K.M."/>
            <person name="Chan K.-G."/>
            <person name="Yaakop A.S."/>
            <person name="Ee R."/>
            <person name="Gan H.M."/>
            <person name="Chan C.S."/>
        </authorList>
    </citation>
    <scope>NUCLEOTIDE SEQUENCE [LARGE SCALE GENOMIC DNA]</scope>
    <source>
        <strain evidence="2 3">P9</strain>
    </source>
</reference>
<keyword evidence="1" id="KW-0472">Membrane</keyword>
<dbReference type="InterPro" id="IPR025441">
    <property type="entry name" value="DUF4181"/>
</dbReference>
<dbReference type="STRING" id="889306.KP78_39310"/>
<dbReference type="Pfam" id="PF13789">
    <property type="entry name" value="DUF4181"/>
    <property type="match status" value="1"/>
</dbReference>
<proteinExistence type="predicted"/>
<organism evidence="2 3">
    <name type="scientific">Jeotgalibacillus soli</name>
    <dbReference type="NCBI Taxonomy" id="889306"/>
    <lineage>
        <taxon>Bacteria</taxon>
        <taxon>Bacillati</taxon>
        <taxon>Bacillota</taxon>
        <taxon>Bacilli</taxon>
        <taxon>Bacillales</taxon>
        <taxon>Caryophanaceae</taxon>
        <taxon>Jeotgalibacillus</taxon>
    </lineage>
</organism>
<name>A0A0C2VFB5_9BACL</name>
<dbReference type="EMBL" id="JXRP01000022">
    <property type="protein sequence ID" value="KIL42708.1"/>
    <property type="molecule type" value="Genomic_DNA"/>
</dbReference>
<gene>
    <name evidence="2" type="ORF">KP78_39310</name>
</gene>
<dbReference type="Proteomes" id="UP000031938">
    <property type="component" value="Unassembled WGS sequence"/>
</dbReference>
<keyword evidence="3" id="KW-1185">Reference proteome</keyword>
<comment type="caution">
    <text evidence="2">The sequence shown here is derived from an EMBL/GenBank/DDBJ whole genome shotgun (WGS) entry which is preliminary data.</text>
</comment>
<evidence type="ECO:0000313" key="3">
    <source>
        <dbReference type="Proteomes" id="UP000031938"/>
    </source>
</evidence>